<reference evidence="1 2" key="1">
    <citation type="journal article" date="2014" name="Agronomy (Basel)">
        <title>A Draft Genome Sequence for Ensete ventricosum, the Drought-Tolerant Tree Against Hunger.</title>
        <authorList>
            <person name="Harrison J."/>
            <person name="Moore K.A."/>
            <person name="Paszkiewicz K."/>
            <person name="Jones T."/>
            <person name="Grant M."/>
            <person name="Ambacheew D."/>
            <person name="Muzemil S."/>
            <person name="Studholme D.J."/>
        </authorList>
    </citation>
    <scope>NUCLEOTIDE SEQUENCE [LARGE SCALE GENOMIC DNA]</scope>
</reference>
<dbReference type="Proteomes" id="UP000287651">
    <property type="component" value="Unassembled WGS sequence"/>
</dbReference>
<protein>
    <submittedName>
        <fullName evidence="1">Uncharacterized protein</fullName>
    </submittedName>
</protein>
<gene>
    <name evidence="1" type="ORF">B296_00037555</name>
</gene>
<evidence type="ECO:0000313" key="2">
    <source>
        <dbReference type="Proteomes" id="UP000287651"/>
    </source>
</evidence>
<organism evidence="1 2">
    <name type="scientific">Ensete ventricosum</name>
    <name type="common">Abyssinian banana</name>
    <name type="synonym">Musa ensete</name>
    <dbReference type="NCBI Taxonomy" id="4639"/>
    <lineage>
        <taxon>Eukaryota</taxon>
        <taxon>Viridiplantae</taxon>
        <taxon>Streptophyta</taxon>
        <taxon>Embryophyta</taxon>
        <taxon>Tracheophyta</taxon>
        <taxon>Spermatophyta</taxon>
        <taxon>Magnoliopsida</taxon>
        <taxon>Liliopsida</taxon>
        <taxon>Zingiberales</taxon>
        <taxon>Musaceae</taxon>
        <taxon>Ensete</taxon>
    </lineage>
</organism>
<evidence type="ECO:0000313" key="1">
    <source>
        <dbReference type="EMBL" id="RRT33668.1"/>
    </source>
</evidence>
<dbReference type="AlphaFoldDB" id="A0A426X2G2"/>
<dbReference type="EMBL" id="AMZH03028498">
    <property type="protein sequence ID" value="RRT33668.1"/>
    <property type="molecule type" value="Genomic_DNA"/>
</dbReference>
<proteinExistence type="predicted"/>
<sequence>RVGGWVSSRRDPSDGQISSVVNFAIPLLRRGAGAFIVIVTGYPYLNLLSSLLLTIQLHLTMSSVVLAARRAPAGKGCRPCPPYLCQVGRMTTDPSMPALGRLRRVGLTTLAGQLFGGTRTSSGIDPTEQELENWAKQELIRPSGLRSSGIDPVEQELNNWAKQELIRPSDLR</sequence>
<comment type="caution">
    <text evidence="1">The sequence shown here is derived from an EMBL/GenBank/DDBJ whole genome shotgun (WGS) entry which is preliminary data.</text>
</comment>
<accession>A0A426X2G2</accession>
<feature type="non-terminal residue" evidence="1">
    <location>
        <position position="1"/>
    </location>
</feature>
<name>A0A426X2G2_ENSVE</name>